<dbReference type="PRINTS" id="PR00038">
    <property type="entry name" value="HTHLUXR"/>
</dbReference>
<accession>X0YVW8</accession>
<keyword evidence="1" id="KW-0805">Transcription regulation</keyword>
<dbReference type="PANTHER" id="PTHR44688">
    <property type="entry name" value="DNA-BINDING TRANSCRIPTIONAL ACTIVATOR DEVR_DOSR"/>
    <property type="match status" value="1"/>
</dbReference>
<gene>
    <name evidence="5" type="ORF">S01H1_77407</name>
</gene>
<sequence length="208" mass="23322">MVEAKLDTLKLYVVEEQEIYRELYSHVLASQRNIELLRVSSLDEIGEIESNVAGLRPDILLLSVKKLNGAIVGELERIRNAHPDMGIVILLLFYSSQDIELLRRLALSGESGMALFLKQSLDRVDQLCQTILAVYHGQVILDPPLATFMFAGKPECPFLKQLTTRELEILSLLAQGYTNAAIAGTLFIDIKTVEHHLNSMYSKLKSDP</sequence>
<dbReference type="PANTHER" id="PTHR44688:SF16">
    <property type="entry name" value="DNA-BINDING TRANSCRIPTIONAL ACTIVATOR DEVR_DOSR"/>
    <property type="match status" value="1"/>
</dbReference>
<feature type="non-terminal residue" evidence="5">
    <location>
        <position position="208"/>
    </location>
</feature>
<keyword evidence="2" id="KW-0238">DNA-binding</keyword>
<name>X0YVW8_9ZZZZ</name>
<protein>
    <recommendedName>
        <fullName evidence="4">HTH luxR-type domain-containing protein</fullName>
    </recommendedName>
</protein>
<dbReference type="EMBL" id="BARS01052015">
    <property type="protein sequence ID" value="GAG50777.1"/>
    <property type="molecule type" value="Genomic_DNA"/>
</dbReference>
<evidence type="ECO:0000259" key="4">
    <source>
        <dbReference type="PROSITE" id="PS50043"/>
    </source>
</evidence>
<evidence type="ECO:0000256" key="3">
    <source>
        <dbReference type="ARBA" id="ARBA00023163"/>
    </source>
</evidence>
<keyword evidence="3" id="KW-0804">Transcription</keyword>
<dbReference type="SMART" id="SM00421">
    <property type="entry name" value="HTH_LUXR"/>
    <property type="match status" value="1"/>
</dbReference>
<dbReference type="InterPro" id="IPR016032">
    <property type="entry name" value="Sig_transdc_resp-reg_C-effctor"/>
</dbReference>
<dbReference type="Gene3D" id="3.40.50.2300">
    <property type="match status" value="1"/>
</dbReference>
<organism evidence="5">
    <name type="scientific">marine sediment metagenome</name>
    <dbReference type="NCBI Taxonomy" id="412755"/>
    <lineage>
        <taxon>unclassified sequences</taxon>
        <taxon>metagenomes</taxon>
        <taxon>ecological metagenomes</taxon>
    </lineage>
</organism>
<dbReference type="PROSITE" id="PS50043">
    <property type="entry name" value="HTH_LUXR_2"/>
    <property type="match status" value="1"/>
</dbReference>
<dbReference type="Pfam" id="PF00196">
    <property type="entry name" value="GerE"/>
    <property type="match status" value="1"/>
</dbReference>
<feature type="domain" description="HTH luxR-type" evidence="4">
    <location>
        <begin position="155"/>
        <end position="208"/>
    </location>
</feature>
<dbReference type="GO" id="GO:0003677">
    <property type="term" value="F:DNA binding"/>
    <property type="evidence" value="ECO:0007669"/>
    <property type="project" value="UniProtKB-KW"/>
</dbReference>
<evidence type="ECO:0000256" key="2">
    <source>
        <dbReference type="ARBA" id="ARBA00023125"/>
    </source>
</evidence>
<evidence type="ECO:0000313" key="5">
    <source>
        <dbReference type="EMBL" id="GAG50777.1"/>
    </source>
</evidence>
<dbReference type="SUPFAM" id="SSF46894">
    <property type="entry name" value="C-terminal effector domain of the bipartite response regulators"/>
    <property type="match status" value="1"/>
</dbReference>
<comment type="caution">
    <text evidence="5">The sequence shown here is derived from an EMBL/GenBank/DDBJ whole genome shotgun (WGS) entry which is preliminary data.</text>
</comment>
<dbReference type="GO" id="GO:0006355">
    <property type="term" value="P:regulation of DNA-templated transcription"/>
    <property type="evidence" value="ECO:0007669"/>
    <property type="project" value="InterPro"/>
</dbReference>
<reference evidence="5" key="1">
    <citation type="journal article" date="2014" name="Front. Microbiol.">
        <title>High frequency of phylogenetically diverse reductive dehalogenase-homologous genes in deep subseafloor sedimentary metagenomes.</title>
        <authorList>
            <person name="Kawai M."/>
            <person name="Futagami T."/>
            <person name="Toyoda A."/>
            <person name="Takaki Y."/>
            <person name="Nishi S."/>
            <person name="Hori S."/>
            <person name="Arai W."/>
            <person name="Tsubouchi T."/>
            <person name="Morono Y."/>
            <person name="Uchiyama I."/>
            <person name="Ito T."/>
            <person name="Fujiyama A."/>
            <person name="Inagaki F."/>
            <person name="Takami H."/>
        </authorList>
    </citation>
    <scope>NUCLEOTIDE SEQUENCE</scope>
    <source>
        <strain evidence="5">Expedition CK06-06</strain>
    </source>
</reference>
<dbReference type="CDD" id="cd06170">
    <property type="entry name" value="LuxR_C_like"/>
    <property type="match status" value="1"/>
</dbReference>
<dbReference type="PROSITE" id="PS00622">
    <property type="entry name" value="HTH_LUXR_1"/>
    <property type="match status" value="1"/>
</dbReference>
<dbReference type="AlphaFoldDB" id="X0YVW8"/>
<evidence type="ECO:0000256" key="1">
    <source>
        <dbReference type="ARBA" id="ARBA00023015"/>
    </source>
</evidence>
<proteinExistence type="predicted"/>
<dbReference type="InterPro" id="IPR000792">
    <property type="entry name" value="Tscrpt_reg_LuxR_C"/>
</dbReference>